<accession>A0A3S0Z959</accession>
<gene>
    <name evidence="5" type="ORF">EGW08_022566</name>
</gene>
<dbReference type="InterPro" id="IPR050214">
    <property type="entry name" value="Cys_Synth/Cystath_Beta-Synth"/>
</dbReference>
<keyword evidence="6" id="KW-1185">Reference proteome</keyword>
<keyword evidence="3" id="KW-0663">Pyridoxal phosphate</keyword>
<evidence type="ECO:0000313" key="5">
    <source>
        <dbReference type="EMBL" id="RUS69661.1"/>
    </source>
</evidence>
<organism evidence="5 6">
    <name type="scientific">Elysia chlorotica</name>
    <name type="common">Eastern emerald elysia</name>
    <name type="synonym">Sea slug</name>
    <dbReference type="NCBI Taxonomy" id="188477"/>
    <lineage>
        <taxon>Eukaryota</taxon>
        <taxon>Metazoa</taxon>
        <taxon>Spiralia</taxon>
        <taxon>Lophotrochozoa</taxon>
        <taxon>Mollusca</taxon>
        <taxon>Gastropoda</taxon>
        <taxon>Heterobranchia</taxon>
        <taxon>Euthyneura</taxon>
        <taxon>Panpulmonata</taxon>
        <taxon>Sacoglossa</taxon>
        <taxon>Placobranchoidea</taxon>
        <taxon>Plakobranchidae</taxon>
        <taxon>Elysia</taxon>
    </lineage>
</organism>
<dbReference type="InterPro" id="IPR001926">
    <property type="entry name" value="TrpB-like_PALP"/>
</dbReference>
<feature type="domain" description="Tryptophan synthase beta chain-like PALP" evidence="4">
    <location>
        <begin position="12"/>
        <end position="115"/>
    </location>
</feature>
<dbReference type="GO" id="GO:0044272">
    <property type="term" value="P:sulfur compound biosynthetic process"/>
    <property type="evidence" value="ECO:0007669"/>
    <property type="project" value="UniProtKB-ARBA"/>
</dbReference>
<dbReference type="SUPFAM" id="SSF53686">
    <property type="entry name" value="Tryptophan synthase beta subunit-like PLP-dependent enzymes"/>
    <property type="match status" value="1"/>
</dbReference>
<evidence type="ECO:0000256" key="1">
    <source>
        <dbReference type="ARBA" id="ARBA00001933"/>
    </source>
</evidence>
<evidence type="ECO:0000313" key="6">
    <source>
        <dbReference type="Proteomes" id="UP000271974"/>
    </source>
</evidence>
<dbReference type="AlphaFoldDB" id="A0A3S0Z959"/>
<dbReference type="STRING" id="188477.A0A3S0Z959"/>
<comment type="cofactor">
    <cofactor evidence="1">
        <name>pyridoxal 5'-phosphate</name>
        <dbReference type="ChEBI" id="CHEBI:597326"/>
    </cofactor>
</comment>
<dbReference type="GO" id="GO:0009069">
    <property type="term" value="P:serine family amino acid metabolic process"/>
    <property type="evidence" value="ECO:0007669"/>
    <property type="project" value="UniProtKB-ARBA"/>
</dbReference>
<dbReference type="Proteomes" id="UP000271974">
    <property type="component" value="Unassembled WGS sequence"/>
</dbReference>
<dbReference type="GO" id="GO:0006534">
    <property type="term" value="P:cysteine metabolic process"/>
    <property type="evidence" value="ECO:0007669"/>
    <property type="project" value="UniProtKB-ARBA"/>
</dbReference>
<comment type="caution">
    <text evidence="5">The sequence shown here is derived from an EMBL/GenBank/DDBJ whole genome shotgun (WGS) entry which is preliminary data.</text>
</comment>
<sequence length="145" mass="15481">KHKPKIANNIVELVGNTPLVSLKQISKSLPGNIVAKLEYFNPMSSVKDRVGAAMIEAAEKSGLLKKGMTVIEPTSGNTGIALAFVTASKGYELVITMPDTMSIERQKIMKALEAHRQSTAVEIWEDTEGEIDILVSAVGTGGTIT</sequence>
<comment type="similarity">
    <text evidence="2">Belongs to the cysteine synthase/cystathionine beta-synthase family.</text>
</comment>
<feature type="non-terminal residue" evidence="5">
    <location>
        <position position="145"/>
    </location>
</feature>
<evidence type="ECO:0000259" key="4">
    <source>
        <dbReference type="Pfam" id="PF00291"/>
    </source>
</evidence>
<name>A0A3S0Z959_ELYCH</name>
<dbReference type="EMBL" id="RQTK01001610">
    <property type="protein sequence ID" value="RUS69661.1"/>
    <property type="molecule type" value="Genomic_DNA"/>
</dbReference>
<evidence type="ECO:0000256" key="3">
    <source>
        <dbReference type="ARBA" id="ARBA00022898"/>
    </source>
</evidence>
<dbReference type="FunFam" id="3.40.50.1100:FF:000003">
    <property type="entry name" value="Cystathionine beta-synthase"/>
    <property type="match status" value="1"/>
</dbReference>
<proteinExistence type="inferred from homology"/>
<evidence type="ECO:0000256" key="2">
    <source>
        <dbReference type="ARBA" id="ARBA00007103"/>
    </source>
</evidence>
<dbReference type="PANTHER" id="PTHR10314">
    <property type="entry name" value="CYSTATHIONINE BETA-SYNTHASE"/>
    <property type="match status" value="1"/>
</dbReference>
<dbReference type="InterPro" id="IPR036052">
    <property type="entry name" value="TrpB-like_PALP_sf"/>
</dbReference>
<reference evidence="5 6" key="1">
    <citation type="submission" date="2019-01" db="EMBL/GenBank/DDBJ databases">
        <title>A draft genome assembly of the solar-powered sea slug Elysia chlorotica.</title>
        <authorList>
            <person name="Cai H."/>
            <person name="Li Q."/>
            <person name="Fang X."/>
            <person name="Li J."/>
            <person name="Curtis N.E."/>
            <person name="Altenburger A."/>
            <person name="Shibata T."/>
            <person name="Feng M."/>
            <person name="Maeda T."/>
            <person name="Schwartz J.A."/>
            <person name="Shigenobu S."/>
            <person name="Lundholm N."/>
            <person name="Nishiyama T."/>
            <person name="Yang H."/>
            <person name="Hasebe M."/>
            <person name="Li S."/>
            <person name="Pierce S.K."/>
            <person name="Wang J."/>
        </authorList>
    </citation>
    <scope>NUCLEOTIDE SEQUENCE [LARGE SCALE GENOMIC DNA]</scope>
    <source>
        <strain evidence="5">EC2010</strain>
        <tissue evidence="5">Whole organism of an adult</tissue>
    </source>
</reference>
<feature type="non-terminal residue" evidence="5">
    <location>
        <position position="1"/>
    </location>
</feature>
<dbReference type="Pfam" id="PF00291">
    <property type="entry name" value="PALP"/>
    <property type="match status" value="1"/>
</dbReference>
<protein>
    <recommendedName>
        <fullName evidence="4">Tryptophan synthase beta chain-like PALP domain-containing protein</fullName>
    </recommendedName>
</protein>
<dbReference type="Gene3D" id="3.40.50.1100">
    <property type="match status" value="3"/>
</dbReference>
<dbReference type="OrthoDB" id="6274963at2759"/>